<dbReference type="OrthoDB" id="4486746at2759"/>
<reference evidence="3" key="1">
    <citation type="journal article" date="2017" name="Nat. Microbiol.">
        <title>Global analysis of biosynthetic gene clusters reveals vast potential of secondary metabolite production in Penicillium species.</title>
        <authorList>
            <person name="Nielsen J.C."/>
            <person name="Grijseels S."/>
            <person name="Prigent S."/>
            <person name="Ji B."/>
            <person name="Dainat J."/>
            <person name="Nielsen K.F."/>
            <person name="Frisvad J.C."/>
            <person name="Workman M."/>
            <person name="Nielsen J."/>
        </authorList>
    </citation>
    <scope>NUCLEOTIDE SEQUENCE [LARGE SCALE GENOMIC DNA]</scope>
    <source>
        <strain evidence="3">IBT 31811</strain>
    </source>
</reference>
<feature type="transmembrane region" description="Helical" evidence="1">
    <location>
        <begin position="107"/>
        <end position="127"/>
    </location>
</feature>
<gene>
    <name evidence="2" type="ORF">PENANT_c013G04675</name>
</gene>
<protein>
    <submittedName>
        <fullName evidence="2">Uncharacterized protein</fullName>
    </submittedName>
</protein>
<organism evidence="2 3">
    <name type="scientific">Penicillium antarcticum</name>
    <dbReference type="NCBI Taxonomy" id="416450"/>
    <lineage>
        <taxon>Eukaryota</taxon>
        <taxon>Fungi</taxon>
        <taxon>Dikarya</taxon>
        <taxon>Ascomycota</taxon>
        <taxon>Pezizomycotina</taxon>
        <taxon>Eurotiomycetes</taxon>
        <taxon>Eurotiomycetidae</taxon>
        <taxon>Eurotiales</taxon>
        <taxon>Aspergillaceae</taxon>
        <taxon>Penicillium</taxon>
    </lineage>
</organism>
<dbReference type="Proteomes" id="UP000191672">
    <property type="component" value="Unassembled WGS sequence"/>
</dbReference>
<sequence>MGAKVSAVHGVKSEHFYDQGNAINEIWVGNVEIISRLPFGDSDQEQAGWPKGGWPKIPWHQFIIPLRKRGDYIMTESFLGVRGPPPVDNWLPTHGYLGMYAGFDQSVALAVGSVFLIIGWNLFLCSVCKALRAIFLREAHNLMPEQLRNIMDSKYRRSLRLLVMKFLLEFAFSAAFVVLGIPGVATGRQGLNAGMMIIGDLTIVFVVILLFKIGLLLYLVYRTRPRTRIRDNEVGKTASSTRLPGSMSYEDFQAAMTAYGVDLAVLKNVAESMGPGDYGFVVLHVGDSCMEVEPVLKS</sequence>
<dbReference type="EMBL" id="MDYN01000013">
    <property type="protein sequence ID" value="OQD84286.1"/>
    <property type="molecule type" value="Genomic_DNA"/>
</dbReference>
<name>A0A1V6Q683_9EURO</name>
<feature type="transmembrane region" description="Helical" evidence="1">
    <location>
        <begin position="197"/>
        <end position="221"/>
    </location>
</feature>
<evidence type="ECO:0000313" key="2">
    <source>
        <dbReference type="EMBL" id="OQD84286.1"/>
    </source>
</evidence>
<dbReference type="AlphaFoldDB" id="A0A1V6Q683"/>
<evidence type="ECO:0000313" key="3">
    <source>
        <dbReference type="Proteomes" id="UP000191672"/>
    </source>
</evidence>
<keyword evidence="1" id="KW-0472">Membrane</keyword>
<comment type="caution">
    <text evidence="2">The sequence shown here is derived from an EMBL/GenBank/DDBJ whole genome shotgun (WGS) entry which is preliminary data.</text>
</comment>
<evidence type="ECO:0000256" key="1">
    <source>
        <dbReference type="SAM" id="Phobius"/>
    </source>
</evidence>
<keyword evidence="1" id="KW-1133">Transmembrane helix</keyword>
<keyword evidence="1" id="KW-0812">Transmembrane</keyword>
<accession>A0A1V6Q683</accession>
<feature type="transmembrane region" description="Helical" evidence="1">
    <location>
        <begin position="166"/>
        <end position="185"/>
    </location>
</feature>
<proteinExistence type="predicted"/>
<keyword evidence="3" id="KW-1185">Reference proteome</keyword>